<keyword evidence="3" id="KW-1185">Reference proteome</keyword>
<evidence type="ECO:0000313" key="2">
    <source>
        <dbReference type="EMBL" id="RKF18589.1"/>
    </source>
</evidence>
<dbReference type="Gene3D" id="3.40.50.10420">
    <property type="entry name" value="NagB/RpiA/CoA transferase-like"/>
    <property type="match status" value="1"/>
</dbReference>
<dbReference type="InterPro" id="IPR003741">
    <property type="entry name" value="LUD_dom"/>
</dbReference>
<dbReference type="SUPFAM" id="SSF100950">
    <property type="entry name" value="NagB/RpiA/CoA transferase-like"/>
    <property type="match status" value="1"/>
</dbReference>
<feature type="domain" description="LUD" evidence="1">
    <location>
        <begin position="41"/>
        <end position="218"/>
    </location>
</feature>
<dbReference type="InterPro" id="IPR037171">
    <property type="entry name" value="NagB/RpiA_transferase-like"/>
</dbReference>
<dbReference type="AlphaFoldDB" id="A0A420ECX8"/>
<dbReference type="Proteomes" id="UP000286482">
    <property type="component" value="Unassembled WGS sequence"/>
</dbReference>
<evidence type="ECO:0000313" key="3">
    <source>
        <dbReference type="Proteomes" id="UP000286482"/>
    </source>
</evidence>
<comment type="caution">
    <text evidence="2">The sequence shown here is derived from an EMBL/GenBank/DDBJ whole genome shotgun (WGS) entry which is preliminary data.</text>
</comment>
<reference evidence="2 3" key="1">
    <citation type="submission" date="2018-09" db="EMBL/GenBank/DDBJ databases">
        <authorList>
            <person name="Wang Z."/>
        </authorList>
    </citation>
    <scope>NUCLEOTIDE SEQUENCE [LARGE SCALE GENOMIC DNA]</scope>
    <source>
        <strain evidence="2 3">ALS 81</strain>
    </source>
</reference>
<dbReference type="PANTHER" id="PTHR43682">
    <property type="entry name" value="LACTATE UTILIZATION PROTEIN C"/>
    <property type="match status" value="1"/>
</dbReference>
<sequence length="225" mass="24807">MSSKANILGRLKSATIESSKNSELTPNLTSELSACSSTFGLEQFQQQLELSHAEVINLDNPNQIEAKLKSLIKDNAWKHGVWSSSTNPSRFLDVERQLSKSEILRQVDGSESKADYFHHFDFGLSFSEAAIAETGTIVLHPGTNESRSLSLIPPVHVVIVCLKQLHHNFEQFMLDFEQQGQGRPMPSNLILVSGPSKTADIQQTLAYGAHGPQRLIVITIAALED</sequence>
<evidence type="ECO:0000259" key="1">
    <source>
        <dbReference type="Pfam" id="PF02589"/>
    </source>
</evidence>
<dbReference type="PANTHER" id="PTHR43682:SF1">
    <property type="entry name" value="LACTATE UTILIZATION PROTEIN C"/>
    <property type="match status" value="1"/>
</dbReference>
<dbReference type="InterPro" id="IPR024185">
    <property type="entry name" value="FTHF_cligase-like_sf"/>
</dbReference>
<organism evidence="2 3">
    <name type="scientific">Alginatibacterium sediminis</name>
    <dbReference type="NCBI Taxonomy" id="2164068"/>
    <lineage>
        <taxon>Bacteria</taxon>
        <taxon>Pseudomonadati</taxon>
        <taxon>Pseudomonadota</taxon>
        <taxon>Gammaproteobacteria</taxon>
        <taxon>Alteromonadales</taxon>
        <taxon>Alteromonadaceae</taxon>
        <taxon>Alginatibacterium</taxon>
    </lineage>
</organism>
<protein>
    <submittedName>
        <fullName evidence="2">Lactate utilization protein C</fullName>
    </submittedName>
</protein>
<proteinExistence type="predicted"/>
<dbReference type="Pfam" id="PF02589">
    <property type="entry name" value="LUD_dom"/>
    <property type="match status" value="1"/>
</dbReference>
<dbReference type="EMBL" id="RAQO01000005">
    <property type="protein sequence ID" value="RKF18589.1"/>
    <property type="molecule type" value="Genomic_DNA"/>
</dbReference>
<dbReference type="OrthoDB" id="9794157at2"/>
<dbReference type="RefSeq" id="WP_120354668.1">
    <property type="nucleotide sequence ID" value="NZ_RAQO01000005.1"/>
</dbReference>
<gene>
    <name evidence="2" type="ORF">DBZ36_09290</name>
</gene>
<name>A0A420ECX8_9ALTE</name>
<accession>A0A420ECX8</accession>